<dbReference type="InterPro" id="IPR045274">
    <property type="entry name" value="WAK-like"/>
</dbReference>
<dbReference type="InterPro" id="IPR000719">
    <property type="entry name" value="Prot_kinase_dom"/>
</dbReference>
<gene>
    <name evidence="11" type="ORF">HannXRQ_Chr10g0301201</name>
    <name evidence="10" type="ORF">HanXRQr2_Chr10g0430281</name>
</gene>
<dbReference type="InterPro" id="IPR011009">
    <property type="entry name" value="Kinase-like_dom_sf"/>
</dbReference>
<reference evidence="11" key="2">
    <citation type="submission" date="2017-02" db="EMBL/GenBank/DDBJ databases">
        <title>Sunflower complete genome.</title>
        <authorList>
            <person name="Langlade N."/>
            <person name="Munos S."/>
        </authorList>
    </citation>
    <scope>NUCLEOTIDE SEQUENCE [LARGE SCALE GENOMIC DNA]</scope>
    <source>
        <tissue evidence="11">Leaves</tissue>
    </source>
</reference>
<comment type="catalytic activity">
    <reaction evidence="7">
        <text>L-threonyl-[protein] + ATP = O-phospho-L-threonyl-[protein] + ADP + H(+)</text>
        <dbReference type="Rhea" id="RHEA:46608"/>
        <dbReference type="Rhea" id="RHEA-COMP:11060"/>
        <dbReference type="Rhea" id="RHEA-COMP:11605"/>
        <dbReference type="ChEBI" id="CHEBI:15378"/>
        <dbReference type="ChEBI" id="CHEBI:30013"/>
        <dbReference type="ChEBI" id="CHEBI:30616"/>
        <dbReference type="ChEBI" id="CHEBI:61977"/>
        <dbReference type="ChEBI" id="CHEBI:456216"/>
        <dbReference type="EC" id="2.7.11.1"/>
    </reaction>
</comment>
<dbReference type="Gene3D" id="1.10.510.10">
    <property type="entry name" value="Transferase(Phosphotransferase) domain 1"/>
    <property type="match status" value="1"/>
</dbReference>
<organism evidence="11 12">
    <name type="scientific">Helianthus annuus</name>
    <name type="common">Common sunflower</name>
    <dbReference type="NCBI Taxonomy" id="4232"/>
    <lineage>
        <taxon>Eukaryota</taxon>
        <taxon>Viridiplantae</taxon>
        <taxon>Streptophyta</taxon>
        <taxon>Embryophyta</taxon>
        <taxon>Tracheophyta</taxon>
        <taxon>Spermatophyta</taxon>
        <taxon>Magnoliopsida</taxon>
        <taxon>eudicotyledons</taxon>
        <taxon>Gunneridae</taxon>
        <taxon>Pentapetalae</taxon>
        <taxon>asterids</taxon>
        <taxon>campanulids</taxon>
        <taxon>Asterales</taxon>
        <taxon>Asteraceae</taxon>
        <taxon>Asteroideae</taxon>
        <taxon>Heliantheae alliance</taxon>
        <taxon>Heliantheae</taxon>
        <taxon>Helianthus</taxon>
    </lineage>
</organism>
<dbReference type="Gramene" id="mRNA:HanXRQr2_Chr10g0430281">
    <property type="protein sequence ID" value="mRNA:HanXRQr2_Chr10g0430281"/>
    <property type="gene ID" value="HanXRQr2_Chr10g0430281"/>
</dbReference>
<dbReference type="PROSITE" id="PS00108">
    <property type="entry name" value="PROTEIN_KINASE_ST"/>
    <property type="match status" value="1"/>
</dbReference>
<keyword evidence="3 10" id="KW-0808">Transferase</keyword>
<keyword evidence="4" id="KW-0547">Nucleotide-binding</keyword>
<dbReference type="PANTHER" id="PTHR27005">
    <property type="entry name" value="WALL-ASSOCIATED RECEPTOR KINASE-LIKE 21"/>
    <property type="match status" value="1"/>
</dbReference>
<dbReference type="Proteomes" id="UP000215914">
    <property type="component" value="Chromosome 10"/>
</dbReference>
<feature type="domain" description="Protein kinase" evidence="9">
    <location>
        <begin position="1"/>
        <end position="199"/>
    </location>
</feature>
<dbReference type="GO" id="GO:0005524">
    <property type="term" value="F:ATP binding"/>
    <property type="evidence" value="ECO:0007669"/>
    <property type="project" value="UniProtKB-KW"/>
</dbReference>
<reference evidence="10 12" key="1">
    <citation type="journal article" date="2017" name="Nature">
        <title>The sunflower genome provides insights into oil metabolism, flowering and Asterid evolution.</title>
        <authorList>
            <person name="Badouin H."/>
            <person name="Gouzy J."/>
            <person name="Grassa C.J."/>
            <person name="Murat F."/>
            <person name="Staton S.E."/>
            <person name="Cottret L."/>
            <person name="Lelandais-Briere C."/>
            <person name="Owens G.L."/>
            <person name="Carrere S."/>
            <person name="Mayjonade B."/>
            <person name="Legrand L."/>
            <person name="Gill N."/>
            <person name="Kane N.C."/>
            <person name="Bowers J.E."/>
            <person name="Hubner S."/>
            <person name="Bellec A."/>
            <person name="Berard A."/>
            <person name="Berges H."/>
            <person name="Blanchet N."/>
            <person name="Boniface M.C."/>
            <person name="Brunel D."/>
            <person name="Catrice O."/>
            <person name="Chaidir N."/>
            <person name="Claudel C."/>
            <person name="Donnadieu C."/>
            <person name="Faraut T."/>
            <person name="Fievet G."/>
            <person name="Helmstetter N."/>
            <person name="King M."/>
            <person name="Knapp S.J."/>
            <person name="Lai Z."/>
            <person name="Le Paslier M.C."/>
            <person name="Lippi Y."/>
            <person name="Lorenzon L."/>
            <person name="Mandel J.R."/>
            <person name="Marage G."/>
            <person name="Marchand G."/>
            <person name="Marquand E."/>
            <person name="Bret-Mestries E."/>
            <person name="Morien E."/>
            <person name="Nambeesan S."/>
            <person name="Nguyen T."/>
            <person name="Pegot-Espagnet P."/>
            <person name="Pouilly N."/>
            <person name="Raftis F."/>
            <person name="Sallet E."/>
            <person name="Schiex T."/>
            <person name="Thomas J."/>
            <person name="Vandecasteele C."/>
            <person name="Vares D."/>
            <person name="Vear F."/>
            <person name="Vautrin S."/>
            <person name="Crespi M."/>
            <person name="Mangin B."/>
            <person name="Burke J.M."/>
            <person name="Salse J."/>
            <person name="Munos S."/>
            <person name="Vincourt P."/>
            <person name="Rieseberg L.H."/>
            <person name="Langlade N.B."/>
        </authorList>
    </citation>
    <scope>NUCLEOTIDE SEQUENCE [LARGE SCALE GENOMIC DNA]</scope>
    <source>
        <strain evidence="12">cv. SF193</strain>
        <tissue evidence="10">Leaves</tissue>
    </source>
</reference>
<keyword evidence="5 11" id="KW-0418">Kinase</keyword>
<evidence type="ECO:0000256" key="5">
    <source>
        <dbReference type="ARBA" id="ARBA00022777"/>
    </source>
</evidence>
<dbReference type="InParanoid" id="A0A251TKR1"/>
<dbReference type="SMART" id="SM00220">
    <property type="entry name" value="S_TKc"/>
    <property type="match status" value="1"/>
</dbReference>
<keyword evidence="6" id="KW-0067">ATP-binding</keyword>
<comment type="catalytic activity">
    <reaction evidence="8">
        <text>L-seryl-[protein] + ATP = O-phospho-L-seryl-[protein] + ADP + H(+)</text>
        <dbReference type="Rhea" id="RHEA:17989"/>
        <dbReference type="Rhea" id="RHEA-COMP:9863"/>
        <dbReference type="Rhea" id="RHEA-COMP:11604"/>
        <dbReference type="ChEBI" id="CHEBI:15378"/>
        <dbReference type="ChEBI" id="CHEBI:29999"/>
        <dbReference type="ChEBI" id="CHEBI:30616"/>
        <dbReference type="ChEBI" id="CHEBI:83421"/>
        <dbReference type="ChEBI" id="CHEBI:456216"/>
        <dbReference type="EC" id="2.7.11.1"/>
    </reaction>
</comment>
<dbReference type="OMA" id="HTKSHIF"/>
<keyword evidence="2" id="KW-0723">Serine/threonine-protein kinase</keyword>
<dbReference type="EMBL" id="CM007899">
    <property type="protein sequence ID" value="OTG11660.1"/>
    <property type="molecule type" value="Genomic_DNA"/>
</dbReference>
<evidence type="ECO:0000256" key="7">
    <source>
        <dbReference type="ARBA" id="ARBA00047899"/>
    </source>
</evidence>
<dbReference type="GO" id="GO:0005886">
    <property type="term" value="C:plasma membrane"/>
    <property type="evidence" value="ECO:0000318"/>
    <property type="project" value="GO_Central"/>
</dbReference>
<evidence type="ECO:0000259" key="9">
    <source>
        <dbReference type="PROSITE" id="PS50011"/>
    </source>
</evidence>
<protein>
    <recommendedName>
        <fullName evidence="1">non-specific serine/threonine protein kinase</fullName>
        <ecNumber evidence="1">2.7.11.1</ecNumber>
    </recommendedName>
</protein>
<dbReference type="GO" id="GO:0004674">
    <property type="term" value="F:protein serine/threonine kinase activity"/>
    <property type="evidence" value="ECO:0007669"/>
    <property type="project" value="UniProtKB-KW"/>
</dbReference>
<dbReference type="STRING" id="4232.A0A251TKR1"/>
<keyword evidence="12" id="KW-1185">Reference proteome</keyword>
<dbReference type="Pfam" id="PF07714">
    <property type="entry name" value="PK_Tyr_Ser-Thr"/>
    <property type="match status" value="1"/>
</dbReference>
<accession>A0A251TKR1</accession>
<dbReference type="GO" id="GO:0007166">
    <property type="term" value="P:cell surface receptor signaling pathway"/>
    <property type="evidence" value="ECO:0000318"/>
    <property type="project" value="GO_Central"/>
</dbReference>
<dbReference type="PANTHER" id="PTHR27005:SF492">
    <property type="entry name" value="LOW QUALITY PROTEIN: WALL-ASSOCIATED RECEPTOR KINASE-LIKE 1"/>
    <property type="match status" value="1"/>
</dbReference>
<dbReference type="AlphaFoldDB" id="A0A251TKR1"/>
<evidence type="ECO:0000313" key="12">
    <source>
        <dbReference type="Proteomes" id="UP000215914"/>
    </source>
</evidence>
<dbReference type="FunFam" id="1.10.510.10:FF:001023">
    <property type="entry name" value="Os07g0541700 protein"/>
    <property type="match status" value="1"/>
</dbReference>
<dbReference type="SUPFAM" id="SSF56112">
    <property type="entry name" value="Protein kinase-like (PK-like)"/>
    <property type="match status" value="1"/>
</dbReference>
<dbReference type="InterPro" id="IPR001245">
    <property type="entry name" value="Ser-Thr/Tyr_kinase_cat_dom"/>
</dbReference>
<proteinExistence type="predicted"/>
<evidence type="ECO:0000313" key="11">
    <source>
        <dbReference type="EMBL" id="OTG11660.1"/>
    </source>
</evidence>
<dbReference type="EC" id="2.7.11.1" evidence="1"/>
<evidence type="ECO:0000256" key="6">
    <source>
        <dbReference type="ARBA" id="ARBA00022840"/>
    </source>
</evidence>
<sequence length="199" mass="22351">MVILAQINHPNVVQLWGCCLETDIPMLIYEFVSNETFYRHIHNRTSGKGRLSWDSRLRIAHESAGALAYLHTDARMSIIHRDVKSTNILLDDNYTAKIADFGASRLVPLGHDQVSTLVQGTIGYLDPEYFHTGQLTGKSDVEENENRLLEILDHQVVMEATDELLKAACDLVCRCLNQVGGSRPSMKDVTMELGTLRNL</sequence>
<evidence type="ECO:0000256" key="4">
    <source>
        <dbReference type="ARBA" id="ARBA00022741"/>
    </source>
</evidence>
<evidence type="ECO:0000313" key="10">
    <source>
        <dbReference type="EMBL" id="KAF5785581.1"/>
    </source>
</evidence>
<evidence type="ECO:0000256" key="8">
    <source>
        <dbReference type="ARBA" id="ARBA00048679"/>
    </source>
</evidence>
<reference evidence="10" key="3">
    <citation type="submission" date="2020-06" db="EMBL/GenBank/DDBJ databases">
        <title>Helianthus annuus Genome sequencing and assembly Release 2.</title>
        <authorList>
            <person name="Gouzy J."/>
            <person name="Langlade N."/>
            <person name="Munos S."/>
        </authorList>
    </citation>
    <scope>NUCLEOTIDE SEQUENCE</scope>
    <source>
        <tissue evidence="10">Leaves</tissue>
    </source>
</reference>
<evidence type="ECO:0000256" key="3">
    <source>
        <dbReference type="ARBA" id="ARBA00022679"/>
    </source>
</evidence>
<dbReference type="InterPro" id="IPR008271">
    <property type="entry name" value="Ser/Thr_kinase_AS"/>
</dbReference>
<dbReference type="EMBL" id="MNCJ02000325">
    <property type="protein sequence ID" value="KAF5785581.1"/>
    <property type="molecule type" value="Genomic_DNA"/>
</dbReference>
<dbReference type="PROSITE" id="PS50011">
    <property type="entry name" value="PROTEIN_KINASE_DOM"/>
    <property type="match status" value="1"/>
</dbReference>
<evidence type="ECO:0000256" key="2">
    <source>
        <dbReference type="ARBA" id="ARBA00022527"/>
    </source>
</evidence>
<evidence type="ECO:0000256" key="1">
    <source>
        <dbReference type="ARBA" id="ARBA00012513"/>
    </source>
</evidence>
<name>A0A251TKR1_HELAN</name>